<organism evidence="1 2">
    <name type="scientific">Diphasiastrum complanatum</name>
    <name type="common">Issler's clubmoss</name>
    <name type="synonym">Lycopodium complanatum</name>
    <dbReference type="NCBI Taxonomy" id="34168"/>
    <lineage>
        <taxon>Eukaryota</taxon>
        <taxon>Viridiplantae</taxon>
        <taxon>Streptophyta</taxon>
        <taxon>Embryophyta</taxon>
        <taxon>Tracheophyta</taxon>
        <taxon>Lycopodiopsida</taxon>
        <taxon>Lycopodiales</taxon>
        <taxon>Lycopodiaceae</taxon>
        <taxon>Lycopodioideae</taxon>
        <taxon>Diphasiastrum</taxon>
    </lineage>
</organism>
<sequence length="271" mass="30258">MEAVDRPFVREGMPLDLGIIPSYNSFLRPLIFGGKQLRNSIEDRFCDSLLFFSVPKMVGCTPVGIRSFSSGPSFIPGILSAQLETKPPPNRSMLGAFLLPSPTPLAPPSAPNKYDKGADNLGFLRGLQGKQKQMIKKFVNICMADGKKTKARALVYETFQHLAVRGDVVTILDKAVENVRPICEVKRVRIAGVTHNVPSTIAKHRQETLALRWLLEAAVKRRSSKKSLSVGQCLCDEILDASQKTGMARKKRDDLHKLAEVNRTFAHYRWW</sequence>
<accession>A0ACC2ERN1</accession>
<name>A0ACC2ERN1_DIPCM</name>
<comment type="caution">
    <text evidence="1">The sequence shown here is derived from an EMBL/GenBank/DDBJ whole genome shotgun (WGS) entry which is preliminary data.</text>
</comment>
<dbReference type="Proteomes" id="UP001162992">
    <property type="component" value="Chromosome 1"/>
</dbReference>
<keyword evidence="2" id="KW-1185">Reference proteome</keyword>
<protein>
    <submittedName>
        <fullName evidence="1">Uncharacterized protein</fullName>
    </submittedName>
</protein>
<reference evidence="2" key="1">
    <citation type="journal article" date="2024" name="Proc. Natl. Acad. Sci. U.S.A.">
        <title>Extraordinary preservation of gene collinearity over three hundred million years revealed in homosporous lycophytes.</title>
        <authorList>
            <person name="Li C."/>
            <person name="Wickell D."/>
            <person name="Kuo L.Y."/>
            <person name="Chen X."/>
            <person name="Nie B."/>
            <person name="Liao X."/>
            <person name="Peng D."/>
            <person name="Ji J."/>
            <person name="Jenkins J."/>
            <person name="Williams M."/>
            <person name="Shu S."/>
            <person name="Plott C."/>
            <person name="Barry K."/>
            <person name="Rajasekar S."/>
            <person name="Grimwood J."/>
            <person name="Han X."/>
            <person name="Sun S."/>
            <person name="Hou Z."/>
            <person name="He W."/>
            <person name="Dai G."/>
            <person name="Sun C."/>
            <person name="Schmutz J."/>
            <person name="Leebens-Mack J.H."/>
            <person name="Li F.W."/>
            <person name="Wang L."/>
        </authorList>
    </citation>
    <scope>NUCLEOTIDE SEQUENCE [LARGE SCALE GENOMIC DNA]</scope>
    <source>
        <strain evidence="2">cv. PW_Plant_1</strain>
    </source>
</reference>
<dbReference type="EMBL" id="CM055092">
    <property type="protein sequence ID" value="KAJ7569188.1"/>
    <property type="molecule type" value="Genomic_DNA"/>
</dbReference>
<proteinExistence type="predicted"/>
<evidence type="ECO:0000313" key="1">
    <source>
        <dbReference type="EMBL" id="KAJ7569188.1"/>
    </source>
</evidence>
<gene>
    <name evidence="1" type="ORF">O6H91_01G065200</name>
</gene>
<evidence type="ECO:0000313" key="2">
    <source>
        <dbReference type="Proteomes" id="UP001162992"/>
    </source>
</evidence>